<evidence type="ECO:0000256" key="2">
    <source>
        <dbReference type="ARBA" id="ARBA00022670"/>
    </source>
</evidence>
<evidence type="ECO:0000256" key="1">
    <source>
        <dbReference type="ARBA" id="ARBA00008140"/>
    </source>
</evidence>
<gene>
    <name evidence="5" type="ORF">Ocin01_16791</name>
</gene>
<dbReference type="PANTHER" id="PTHR12378:SF7">
    <property type="entry name" value="DESUMOYLATING ISOPEPTIDASE 1"/>
    <property type="match status" value="1"/>
</dbReference>
<dbReference type="PANTHER" id="PTHR12378">
    <property type="entry name" value="DESUMOYLATING ISOPEPTIDASE"/>
    <property type="match status" value="1"/>
</dbReference>
<dbReference type="Proteomes" id="UP000094527">
    <property type="component" value="Unassembled WGS sequence"/>
</dbReference>
<dbReference type="InterPro" id="IPR042266">
    <property type="entry name" value="PPPDE_sf"/>
</dbReference>
<dbReference type="STRING" id="48709.A0A1D2MAC9"/>
<organism evidence="5 6">
    <name type="scientific">Orchesella cincta</name>
    <name type="common">Springtail</name>
    <name type="synonym">Podura cincta</name>
    <dbReference type="NCBI Taxonomy" id="48709"/>
    <lineage>
        <taxon>Eukaryota</taxon>
        <taxon>Metazoa</taxon>
        <taxon>Ecdysozoa</taxon>
        <taxon>Arthropoda</taxon>
        <taxon>Hexapoda</taxon>
        <taxon>Collembola</taxon>
        <taxon>Entomobryomorpha</taxon>
        <taxon>Entomobryoidea</taxon>
        <taxon>Orchesellidae</taxon>
        <taxon>Orchesellinae</taxon>
        <taxon>Orchesella</taxon>
    </lineage>
</organism>
<evidence type="ECO:0000313" key="6">
    <source>
        <dbReference type="Proteomes" id="UP000094527"/>
    </source>
</evidence>
<dbReference type="GO" id="GO:0070646">
    <property type="term" value="P:protein modification by small protein removal"/>
    <property type="evidence" value="ECO:0007669"/>
    <property type="project" value="TreeGrafter"/>
</dbReference>
<keyword evidence="2" id="KW-0645">Protease</keyword>
<proteinExistence type="inferred from homology"/>
<dbReference type="EMBL" id="LJIJ01002307">
    <property type="protein sequence ID" value="ODM89891.1"/>
    <property type="molecule type" value="Genomic_DNA"/>
</dbReference>
<sequence length="169" mass="18170">MAQTVQLYVYDLSKGMVRAISHSLLGVQLDGLWHTGVVIFGREYFFGGGASISATMDGVSVVGNSAVSGIRWCPPGTTILGQPQQTLNLGSTEIPESVVTDFLTELSSSTFRADTYSLFEHNCNHFSNEFSQFLTGNSIPDNILNLPQAVLNTPIGNLIRGMMGGMDGF</sequence>
<dbReference type="AlphaFoldDB" id="A0A1D2MAC9"/>
<dbReference type="Pfam" id="PF05903">
    <property type="entry name" value="Peptidase_C97"/>
    <property type="match status" value="1"/>
</dbReference>
<accession>A0A1D2MAC9</accession>
<reference evidence="5 6" key="1">
    <citation type="journal article" date="2016" name="Genome Biol. Evol.">
        <title>Gene Family Evolution Reflects Adaptation to Soil Environmental Stressors in the Genome of the Collembolan Orchesella cincta.</title>
        <authorList>
            <person name="Faddeeva-Vakhrusheva A."/>
            <person name="Derks M.F."/>
            <person name="Anvar S.Y."/>
            <person name="Agamennone V."/>
            <person name="Suring W."/>
            <person name="Smit S."/>
            <person name="van Straalen N.M."/>
            <person name="Roelofs D."/>
        </authorList>
    </citation>
    <scope>NUCLEOTIDE SEQUENCE [LARGE SCALE GENOMIC DNA]</scope>
    <source>
        <tissue evidence="5">Mixed pool</tissue>
    </source>
</reference>
<dbReference type="PROSITE" id="PS51858">
    <property type="entry name" value="PPPDE"/>
    <property type="match status" value="1"/>
</dbReference>
<dbReference type="OMA" id="WHTAIVI"/>
<keyword evidence="3" id="KW-0378">Hydrolase</keyword>
<dbReference type="GO" id="GO:0006508">
    <property type="term" value="P:proteolysis"/>
    <property type="evidence" value="ECO:0007669"/>
    <property type="project" value="UniProtKB-KW"/>
</dbReference>
<dbReference type="SMART" id="SM01179">
    <property type="entry name" value="DUF862"/>
    <property type="match status" value="1"/>
</dbReference>
<feature type="domain" description="PPPDE" evidence="4">
    <location>
        <begin position="3"/>
        <end position="164"/>
    </location>
</feature>
<evidence type="ECO:0000259" key="4">
    <source>
        <dbReference type="PROSITE" id="PS51858"/>
    </source>
</evidence>
<keyword evidence="6" id="KW-1185">Reference proteome</keyword>
<dbReference type="InterPro" id="IPR008580">
    <property type="entry name" value="PPPDE_dom"/>
</dbReference>
<comment type="similarity">
    <text evidence="1">Belongs to the DeSI family.</text>
</comment>
<protein>
    <submittedName>
        <fullName evidence="5">Desumoylating isopeptidase 1</fullName>
    </submittedName>
</protein>
<evidence type="ECO:0000256" key="3">
    <source>
        <dbReference type="ARBA" id="ARBA00022801"/>
    </source>
</evidence>
<dbReference type="Gene3D" id="3.90.1720.30">
    <property type="entry name" value="PPPDE domains"/>
    <property type="match status" value="1"/>
</dbReference>
<name>A0A1D2MAC9_ORCCI</name>
<evidence type="ECO:0000313" key="5">
    <source>
        <dbReference type="EMBL" id="ODM89891.1"/>
    </source>
</evidence>
<comment type="caution">
    <text evidence="5">The sequence shown here is derived from an EMBL/GenBank/DDBJ whole genome shotgun (WGS) entry which is preliminary data.</text>
</comment>
<dbReference type="GO" id="GO:0008233">
    <property type="term" value="F:peptidase activity"/>
    <property type="evidence" value="ECO:0007669"/>
    <property type="project" value="UniProtKB-KW"/>
</dbReference>